<organism evidence="2 3">
    <name type="scientific">Saccharolobus shibatae (strain ATCC 51178 / DSM 5389 / JCM 8931 / NBRC 15437 / B12)</name>
    <name type="common">Sulfolobus shibatae</name>
    <dbReference type="NCBI Taxonomy" id="523848"/>
    <lineage>
        <taxon>Archaea</taxon>
        <taxon>Thermoproteota</taxon>
        <taxon>Thermoprotei</taxon>
        <taxon>Sulfolobales</taxon>
        <taxon>Sulfolobaceae</taxon>
        <taxon>Saccharolobus</taxon>
    </lineage>
</organism>
<evidence type="ECO:0000313" key="3">
    <source>
        <dbReference type="Proteomes" id="UP000694018"/>
    </source>
</evidence>
<sequence length="96" mass="11445">MYKKRSSIEVIASILEACKKGDIKKTRIMFITNLNPRSFYRYIEILKSKGFISLNTDNKYELTPKGYDYLNRANEYLEIKRKLQILKRELDFNGQN</sequence>
<feature type="domain" description="ArnR1-like winged helix-turn-helix" evidence="1">
    <location>
        <begin position="4"/>
        <end position="79"/>
    </location>
</feature>
<name>A0A8F5BNZ2_SACSH</name>
<dbReference type="RefSeq" id="WP_218267455.1">
    <property type="nucleotide sequence ID" value="NZ_CP077717.1"/>
</dbReference>
<gene>
    <name evidence="2" type="ORF">J5U23_01559</name>
</gene>
<reference evidence="2" key="1">
    <citation type="journal article" date="2021" name="Environ. Microbiol.">
        <title>New insights into the diversity and evolution of the archaeal mobilome from three complete genomes of Saccharolobus shibatae.</title>
        <authorList>
            <person name="Medvedeva S."/>
            <person name="Brandt D."/>
            <person name="Cvirkaite-Krupovic V."/>
            <person name="Liu Y."/>
            <person name="Severinov K."/>
            <person name="Ishino S."/>
            <person name="Ishino Y."/>
            <person name="Prangishvili D."/>
            <person name="Kalinowski J."/>
            <person name="Krupovic M."/>
        </authorList>
    </citation>
    <scope>NUCLEOTIDE SEQUENCE</scope>
    <source>
        <strain evidence="2">B12</strain>
    </source>
</reference>
<protein>
    <recommendedName>
        <fullName evidence="1">ArnR1-like winged helix-turn-helix domain-containing protein</fullName>
    </recommendedName>
</protein>
<evidence type="ECO:0000313" key="2">
    <source>
        <dbReference type="EMBL" id="QXJ28690.1"/>
    </source>
</evidence>
<dbReference type="KEGG" id="sshi:J5U23_01559"/>
<dbReference type="AlphaFoldDB" id="A0A8F5BNZ2"/>
<accession>A0A8F5BNZ2</accession>
<dbReference type="GeneID" id="65563125"/>
<dbReference type="InterPro" id="IPR038723">
    <property type="entry name" value="ArnR1-like_HTH"/>
</dbReference>
<evidence type="ECO:0000259" key="1">
    <source>
        <dbReference type="Pfam" id="PF14947"/>
    </source>
</evidence>
<dbReference type="EMBL" id="CP077717">
    <property type="protein sequence ID" value="QXJ28690.1"/>
    <property type="molecule type" value="Genomic_DNA"/>
</dbReference>
<proteinExistence type="predicted"/>
<dbReference type="Pfam" id="PF14947">
    <property type="entry name" value="HTH_45"/>
    <property type="match status" value="1"/>
</dbReference>
<dbReference type="OrthoDB" id="34509at2157"/>
<dbReference type="Proteomes" id="UP000694018">
    <property type="component" value="Chromosome"/>
</dbReference>